<dbReference type="OrthoDB" id="420519at2759"/>
<dbReference type="Pfam" id="PF04515">
    <property type="entry name" value="Choline_transpo"/>
    <property type="match status" value="1"/>
</dbReference>
<comment type="subcellular location">
    <subcellularLocation>
        <location evidence="6">Cell membrane</location>
        <topology evidence="6">Multi-pass membrane protein</topology>
    </subcellularLocation>
    <subcellularLocation>
        <location evidence="1">Membrane</location>
        <topology evidence="1">Multi-pass membrane protein</topology>
    </subcellularLocation>
</comment>
<evidence type="ECO:0000313" key="7">
    <source>
        <dbReference type="EMBL" id="CAG9810619.1"/>
    </source>
</evidence>
<keyword evidence="8" id="KW-1185">Reference proteome</keyword>
<keyword evidence="3 6" id="KW-0812">Transmembrane</keyword>
<feature type="transmembrane region" description="Helical" evidence="6">
    <location>
        <begin position="302"/>
        <end position="329"/>
    </location>
</feature>
<evidence type="ECO:0000256" key="5">
    <source>
        <dbReference type="ARBA" id="ARBA00023136"/>
    </source>
</evidence>
<name>A0A9N9WY07_9DIPT</name>
<evidence type="ECO:0000256" key="2">
    <source>
        <dbReference type="ARBA" id="ARBA00007168"/>
    </source>
</evidence>
<feature type="transmembrane region" description="Helical" evidence="6">
    <location>
        <begin position="20"/>
        <end position="40"/>
    </location>
</feature>
<comment type="function">
    <text evidence="6">Choline transporter.</text>
</comment>
<organism evidence="7 8">
    <name type="scientific">Chironomus riparius</name>
    <dbReference type="NCBI Taxonomy" id="315576"/>
    <lineage>
        <taxon>Eukaryota</taxon>
        <taxon>Metazoa</taxon>
        <taxon>Ecdysozoa</taxon>
        <taxon>Arthropoda</taxon>
        <taxon>Hexapoda</taxon>
        <taxon>Insecta</taxon>
        <taxon>Pterygota</taxon>
        <taxon>Neoptera</taxon>
        <taxon>Endopterygota</taxon>
        <taxon>Diptera</taxon>
        <taxon>Nematocera</taxon>
        <taxon>Chironomoidea</taxon>
        <taxon>Chironomidae</taxon>
        <taxon>Chironominae</taxon>
        <taxon>Chironomus</taxon>
    </lineage>
</organism>
<reference evidence="7" key="1">
    <citation type="submission" date="2022-01" db="EMBL/GenBank/DDBJ databases">
        <authorList>
            <person name="King R."/>
        </authorList>
    </citation>
    <scope>NUCLEOTIDE SEQUENCE</scope>
</reference>
<sequence length="565" mass="64458">MDMEQQPDNNSNKNRKCTDIYAPIAWFILLFSVIAYCLIFSNSSILTKGRDECGNVCGELNDGNLNDQCGPHDMRNYPKLLNQRHVNKSWIIEYKCVTDCPQNIPDNFIQCWEKGDFLKVPNFLTDYGMKVNAFLRYMMTSWIGLGIYCAFSFLFSIIILILLRFIPQATIWAIPILLTGLLFLLAVLSFAFSFDSSSDGIESYLYIYVGFFVIMMFVFVKKIILAGKIFGEMTKSMIKVPWILILPILTFLTLTILIAAFLFTSLWIETSGTFSPGTSEDGKFELKYEGTKIMKVIRILNILTFAWLGNFIINCQHFIIAGSVTKWYFTRDKSGLGGINKSSVTNLVRFHLGSVCFGSVVVPVVRLIHFGFRIVKCIKASVNFCFKGMQPQRCNQEFDSIDKIFGIYTKSSYVLIDSHGTSFWESGKKSYDLVLENLGDIYWLNLFKDILLLLNQMFVPFVGIFAGLFIVDSKASQFTAISPASVDLIFTFLIAHCFFMAFGVTIDTILLCCCIDFKENSLESKSYFMRQEMRKLVMKIRKHHGLEVSLSQDEVTGNMMPMLDR</sequence>
<evidence type="ECO:0000256" key="6">
    <source>
        <dbReference type="RuleBase" id="RU368066"/>
    </source>
</evidence>
<evidence type="ECO:0000313" key="8">
    <source>
        <dbReference type="Proteomes" id="UP001153620"/>
    </source>
</evidence>
<feature type="transmembrane region" description="Helical" evidence="6">
    <location>
        <begin position="490"/>
        <end position="515"/>
    </location>
</feature>
<feature type="transmembrane region" description="Helical" evidence="6">
    <location>
        <begin position="204"/>
        <end position="224"/>
    </location>
</feature>
<dbReference type="Proteomes" id="UP001153620">
    <property type="component" value="Chromosome 4"/>
</dbReference>
<dbReference type="PANTHER" id="PTHR12385">
    <property type="entry name" value="CHOLINE TRANSPORTER-LIKE (SLC FAMILY 44)"/>
    <property type="match status" value="1"/>
</dbReference>
<accession>A0A9N9WY07</accession>
<feature type="transmembrane region" description="Helical" evidence="6">
    <location>
        <begin position="244"/>
        <end position="268"/>
    </location>
</feature>
<evidence type="ECO:0000256" key="3">
    <source>
        <dbReference type="ARBA" id="ARBA00022692"/>
    </source>
</evidence>
<reference evidence="7" key="2">
    <citation type="submission" date="2022-10" db="EMBL/GenBank/DDBJ databases">
        <authorList>
            <consortium name="ENA_rothamsted_submissions"/>
            <consortium name="culmorum"/>
            <person name="King R."/>
        </authorList>
    </citation>
    <scope>NUCLEOTIDE SEQUENCE</scope>
</reference>
<proteinExistence type="inferred from homology"/>
<feature type="transmembrane region" description="Helical" evidence="6">
    <location>
        <begin position="349"/>
        <end position="369"/>
    </location>
</feature>
<dbReference type="GO" id="GO:0005886">
    <property type="term" value="C:plasma membrane"/>
    <property type="evidence" value="ECO:0007669"/>
    <property type="project" value="UniProtKB-SubCell"/>
</dbReference>
<feature type="transmembrane region" description="Helical" evidence="6">
    <location>
        <begin position="145"/>
        <end position="166"/>
    </location>
</feature>
<comment type="similarity">
    <text evidence="2 6">Belongs to the CTL (choline transporter-like) family.</text>
</comment>
<dbReference type="AlphaFoldDB" id="A0A9N9WY07"/>
<evidence type="ECO:0000256" key="4">
    <source>
        <dbReference type="ARBA" id="ARBA00022989"/>
    </source>
</evidence>
<dbReference type="GO" id="GO:0022857">
    <property type="term" value="F:transmembrane transporter activity"/>
    <property type="evidence" value="ECO:0007669"/>
    <property type="project" value="UniProtKB-UniRule"/>
</dbReference>
<dbReference type="PANTHER" id="PTHR12385:SF96">
    <property type="entry name" value="CHOLINE TRANSPORTER-LIKE PROTEIN"/>
    <property type="match status" value="1"/>
</dbReference>
<keyword evidence="4 6" id="KW-1133">Transmembrane helix</keyword>
<feature type="transmembrane region" description="Helical" evidence="6">
    <location>
        <begin position="172"/>
        <end position="192"/>
    </location>
</feature>
<dbReference type="EMBL" id="OU895880">
    <property type="protein sequence ID" value="CAG9810619.1"/>
    <property type="molecule type" value="Genomic_DNA"/>
</dbReference>
<protein>
    <recommendedName>
        <fullName evidence="6">Choline transporter-like protein</fullName>
    </recommendedName>
</protein>
<dbReference type="InterPro" id="IPR007603">
    <property type="entry name" value="Choline_transptr-like"/>
</dbReference>
<evidence type="ECO:0000256" key="1">
    <source>
        <dbReference type="ARBA" id="ARBA00004141"/>
    </source>
</evidence>
<gene>
    <name evidence="7" type="ORF">CHIRRI_LOCUS13432</name>
</gene>
<feature type="transmembrane region" description="Helical" evidence="6">
    <location>
        <begin position="450"/>
        <end position="470"/>
    </location>
</feature>
<keyword evidence="5 6" id="KW-0472">Membrane</keyword>